<evidence type="ECO:0000313" key="2">
    <source>
        <dbReference type="Proteomes" id="UP000295172"/>
    </source>
</evidence>
<protein>
    <submittedName>
        <fullName evidence="1">Uncharacterized protein</fullName>
    </submittedName>
</protein>
<sequence>MNYDEFNTEYAKVLDKIKSGRCSWSELSGHVTRLRQATAGITAPVERTQVDHDLAALSQMVDMSRRTNDKEDVWTVTSDAIRKASSQEGSVADRIARIEASINEITSLANRNPDERDALMQSTSTLRILHSSLQSSLRAEEADAAAAAAAATR</sequence>
<reference evidence="1 2" key="1">
    <citation type="submission" date="2019-02" db="EMBL/GenBank/DDBJ databases">
        <title>Draft genome sequences of novel Actinobacteria.</title>
        <authorList>
            <person name="Sahin N."/>
            <person name="Ay H."/>
            <person name="Saygin H."/>
        </authorList>
    </citation>
    <scope>NUCLEOTIDE SEQUENCE [LARGE SCALE GENOMIC DNA]</scope>
    <source>
        <strain evidence="1 2">16K104</strain>
    </source>
</reference>
<dbReference type="Proteomes" id="UP000295172">
    <property type="component" value="Unassembled WGS sequence"/>
</dbReference>
<comment type="caution">
    <text evidence="1">The sequence shown here is derived from an EMBL/GenBank/DDBJ whole genome shotgun (WGS) entry which is preliminary data.</text>
</comment>
<dbReference type="AlphaFoldDB" id="A0A4R4WMK0"/>
<dbReference type="EMBL" id="SMKR01000126">
    <property type="protein sequence ID" value="TDD18837.1"/>
    <property type="molecule type" value="Genomic_DNA"/>
</dbReference>
<name>A0A4R4WMK0_9ACTN</name>
<proteinExistence type="predicted"/>
<dbReference type="RefSeq" id="WP_132324354.1">
    <property type="nucleotide sequence ID" value="NZ_SMKR01000126.1"/>
</dbReference>
<evidence type="ECO:0000313" key="1">
    <source>
        <dbReference type="EMBL" id="TDD18837.1"/>
    </source>
</evidence>
<dbReference type="OrthoDB" id="3825864at2"/>
<accession>A0A4R4WMK0</accession>
<gene>
    <name evidence="1" type="ORF">E1218_25310</name>
</gene>
<keyword evidence="2" id="KW-1185">Reference proteome</keyword>
<organism evidence="1 2">
    <name type="scientific">Kribbella turkmenica</name>
    <dbReference type="NCBI Taxonomy" id="2530375"/>
    <lineage>
        <taxon>Bacteria</taxon>
        <taxon>Bacillati</taxon>
        <taxon>Actinomycetota</taxon>
        <taxon>Actinomycetes</taxon>
        <taxon>Propionibacteriales</taxon>
        <taxon>Kribbellaceae</taxon>
        <taxon>Kribbella</taxon>
    </lineage>
</organism>